<evidence type="ECO:0000259" key="3">
    <source>
        <dbReference type="Pfam" id="PF08635"/>
    </source>
</evidence>
<reference evidence="5" key="1">
    <citation type="submission" date="2014-04" db="EMBL/GenBank/DDBJ databases">
        <title>Evolutionary Origins and Diversification of the Mycorrhizal Mutualists.</title>
        <authorList>
            <consortium name="DOE Joint Genome Institute"/>
            <consortium name="Mycorrhizal Genomics Consortium"/>
            <person name="Kohler A."/>
            <person name="Kuo A."/>
            <person name="Nagy L.G."/>
            <person name="Floudas D."/>
            <person name="Copeland A."/>
            <person name="Barry K.W."/>
            <person name="Cichocki N."/>
            <person name="Veneault-Fourrey C."/>
            <person name="LaButti K."/>
            <person name="Lindquist E.A."/>
            <person name="Lipzen A."/>
            <person name="Lundell T."/>
            <person name="Morin E."/>
            <person name="Murat C."/>
            <person name="Riley R."/>
            <person name="Ohm R."/>
            <person name="Sun H."/>
            <person name="Tunlid A."/>
            <person name="Henrissat B."/>
            <person name="Grigoriev I.V."/>
            <person name="Hibbett D.S."/>
            <person name="Martin F."/>
        </authorList>
    </citation>
    <scope>NUCLEOTIDE SEQUENCE [LARGE SCALE GENOMIC DNA]</scope>
    <source>
        <strain evidence="5">FD-334 SS-4</strain>
    </source>
</reference>
<dbReference type="InterPro" id="IPR000683">
    <property type="entry name" value="Gfo/Idh/MocA-like_OxRdtase_N"/>
</dbReference>
<proteinExistence type="predicted"/>
<dbReference type="Pfam" id="PF01408">
    <property type="entry name" value="GFO_IDH_MocA"/>
    <property type="match status" value="1"/>
</dbReference>
<evidence type="ECO:0000256" key="1">
    <source>
        <dbReference type="SAM" id="MobiDB-lite"/>
    </source>
</evidence>
<dbReference type="Pfam" id="PF08635">
    <property type="entry name" value="ox_reductase_C"/>
    <property type="match status" value="1"/>
</dbReference>
<dbReference type="OrthoDB" id="10250282at2759"/>
<feature type="region of interest" description="Disordered" evidence="1">
    <location>
        <begin position="1"/>
        <end position="34"/>
    </location>
</feature>
<organism evidence="4 5">
    <name type="scientific">Hypholoma sublateritium (strain FD-334 SS-4)</name>
    <dbReference type="NCBI Taxonomy" id="945553"/>
    <lineage>
        <taxon>Eukaryota</taxon>
        <taxon>Fungi</taxon>
        <taxon>Dikarya</taxon>
        <taxon>Basidiomycota</taxon>
        <taxon>Agaricomycotina</taxon>
        <taxon>Agaricomycetes</taxon>
        <taxon>Agaricomycetidae</taxon>
        <taxon>Agaricales</taxon>
        <taxon>Agaricineae</taxon>
        <taxon>Strophariaceae</taxon>
        <taxon>Hypholoma</taxon>
    </lineage>
</organism>
<evidence type="ECO:0000259" key="2">
    <source>
        <dbReference type="Pfam" id="PF01408"/>
    </source>
</evidence>
<dbReference type="InterPro" id="IPR036291">
    <property type="entry name" value="NAD(P)-bd_dom_sf"/>
</dbReference>
<dbReference type="InterPro" id="IPR052515">
    <property type="entry name" value="Gfo/Idh/MocA_Oxidoreductase"/>
</dbReference>
<feature type="domain" description="Oxidoreductase putative C-terminal" evidence="3">
    <location>
        <begin position="204"/>
        <end position="345"/>
    </location>
</feature>
<dbReference type="OMA" id="WKYDSGA"/>
<dbReference type="AlphaFoldDB" id="A0A0D2L0Q4"/>
<feature type="domain" description="Gfo/Idh/MocA-like oxidoreductase N-terminal" evidence="2">
    <location>
        <begin position="48"/>
        <end position="201"/>
    </location>
</feature>
<accession>A0A0D2L0Q4</accession>
<dbReference type="SUPFAM" id="SSF55347">
    <property type="entry name" value="Glyceraldehyde-3-phosphate dehydrogenase-like, C-terminal domain"/>
    <property type="match status" value="1"/>
</dbReference>
<dbReference type="Gene3D" id="3.30.360.10">
    <property type="entry name" value="Dihydrodipicolinate Reductase, domain 2"/>
    <property type="match status" value="1"/>
</dbReference>
<protein>
    <recommendedName>
        <fullName evidence="6">Gfo/Idh/MocA-like oxidoreductase N-terminal domain-containing protein</fullName>
    </recommendedName>
</protein>
<name>A0A0D2L0Q4_HYPSF</name>
<dbReference type="SUPFAM" id="SSF51735">
    <property type="entry name" value="NAD(P)-binding Rossmann-fold domains"/>
    <property type="match status" value="1"/>
</dbReference>
<evidence type="ECO:0000313" key="4">
    <source>
        <dbReference type="EMBL" id="KJA20212.1"/>
    </source>
</evidence>
<dbReference type="Gene3D" id="3.40.50.720">
    <property type="entry name" value="NAD(P)-binding Rossmann-like Domain"/>
    <property type="match status" value="1"/>
</dbReference>
<dbReference type="PANTHER" id="PTHR43249:SF1">
    <property type="entry name" value="D-GLUCOSIDE 3-DEHYDROGENASE"/>
    <property type="match status" value="1"/>
</dbReference>
<dbReference type="Proteomes" id="UP000054270">
    <property type="component" value="Unassembled WGS sequence"/>
</dbReference>
<keyword evidence="5" id="KW-1185">Reference proteome</keyword>
<dbReference type="GO" id="GO:0000166">
    <property type="term" value="F:nucleotide binding"/>
    <property type="evidence" value="ECO:0007669"/>
    <property type="project" value="InterPro"/>
</dbReference>
<dbReference type="EMBL" id="KN817569">
    <property type="protein sequence ID" value="KJA20212.1"/>
    <property type="molecule type" value="Genomic_DNA"/>
</dbReference>
<evidence type="ECO:0000313" key="5">
    <source>
        <dbReference type="Proteomes" id="UP000054270"/>
    </source>
</evidence>
<dbReference type="PANTHER" id="PTHR43249">
    <property type="entry name" value="UDP-N-ACETYL-2-AMINO-2-DEOXY-D-GLUCURONATE OXIDASE"/>
    <property type="match status" value="1"/>
</dbReference>
<sequence>MANRRPSERRGSSRRSSTAQFESRRPSIDPSRLVPMDKVSHIGGSDDFNVVFVGAGNIMFGSDEGPWNHSFRFEHKLGPRLKVVALIDPAIERATAVLQKKCDSFVVSAYQGTRVFKTLDDFVRNMNPRDKPRAIIVGTPPMYRGSLKPGRDLELQILQHFPGVAMFIEKPIATGPEDEIHEGFKIAKMISDSHTVCSVGYMLRYLKAVQMMKQIIDENNLTVMSTIARYACAYESIAKPDWWDKSKSAGPVIEQGTHFCDLSRYFGGEVDIDSVHAHSLEWDENAGRLSKIAVDESKIAPENRIPRVTSAVWKYDNGAVGNFTHIVALQGHNYSCEFEVYADGYSLKLVNPYVQPVLYVRKPGDDNETTIRFADDDPFFSEVSNLIDVIEDIEEDPEASQILSSYEDAVRTYELTWAIRKATERSRVARLKTIPEAVTE</sequence>
<dbReference type="InterPro" id="IPR013944">
    <property type="entry name" value="OxRdtase_put_C"/>
</dbReference>
<evidence type="ECO:0008006" key="6">
    <source>
        <dbReference type="Google" id="ProtNLM"/>
    </source>
</evidence>
<gene>
    <name evidence="4" type="ORF">HYPSUDRAFT_88823</name>
</gene>
<dbReference type="STRING" id="945553.A0A0D2L0Q4"/>
<feature type="compositionally biased region" description="Basic and acidic residues" evidence="1">
    <location>
        <begin position="1"/>
        <end position="11"/>
    </location>
</feature>